<keyword evidence="2" id="KW-0472">Membrane</keyword>
<feature type="compositionally biased region" description="Low complexity" evidence="1">
    <location>
        <begin position="109"/>
        <end position="122"/>
    </location>
</feature>
<gene>
    <name evidence="3" type="ORF">GCM10009809_19450</name>
</gene>
<sequence>MVAVSVAPVQLLYRVLMVVQMAGALVLAAGIEPVFVDRDFTVGLFTLILLGESLIASSNAIIEALHDEQDLGSVPIPVTVTAVIMVAIVVVLVLHPPLSGPRPPRAARRQGPGAPASRDGST</sequence>
<reference evidence="4" key="1">
    <citation type="journal article" date="2019" name="Int. J. Syst. Evol. Microbiol.">
        <title>The Global Catalogue of Microorganisms (GCM) 10K type strain sequencing project: providing services to taxonomists for standard genome sequencing and annotation.</title>
        <authorList>
            <consortium name="The Broad Institute Genomics Platform"/>
            <consortium name="The Broad Institute Genome Sequencing Center for Infectious Disease"/>
            <person name="Wu L."/>
            <person name="Ma J."/>
        </authorList>
    </citation>
    <scope>NUCLEOTIDE SEQUENCE [LARGE SCALE GENOMIC DNA]</scope>
    <source>
        <strain evidence="4">JCM 15589</strain>
    </source>
</reference>
<name>A0ABP4VE84_9MICO</name>
<evidence type="ECO:0000256" key="2">
    <source>
        <dbReference type="SAM" id="Phobius"/>
    </source>
</evidence>
<keyword evidence="2" id="KW-1133">Transmembrane helix</keyword>
<evidence type="ECO:0000313" key="3">
    <source>
        <dbReference type="EMBL" id="GAA1723735.1"/>
    </source>
</evidence>
<feature type="transmembrane region" description="Helical" evidence="2">
    <location>
        <begin position="42"/>
        <end position="62"/>
    </location>
</feature>
<feature type="region of interest" description="Disordered" evidence="1">
    <location>
        <begin position="96"/>
        <end position="122"/>
    </location>
</feature>
<keyword evidence="2" id="KW-0812">Transmembrane</keyword>
<evidence type="ECO:0008006" key="5">
    <source>
        <dbReference type="Google" id="ProtNLM"/>
    </source>
</evidence>
<feature type="transmembrane region" description="Helical" evidence="2">
    <location>
        <begin position="12"/>
        <end position="30"/>
    </location>
</feature>
<protein>
    <recommendedName>
        <fullName evidence="5">Integral membrane protein</fullName>
    </recommendedName>
</protein>
<dbReference type="Proteomes" id="UP001501138">
    <property type="component" value="Unassembled WGS sequence"/>
</dbReference>
<evidence type="ECO:0000256" key="1">
    <source>
        <dbReference type="SAM" id="MobiDB-lite"/>
    </source>
</evidence>
<feature type="transmembrane region" description="Helical" evidence="2">
    <location>
        <begin position="74"/>
        <end position="95"/>
    </location>
</feature>
<proteinExistence type="predicted"/>
<dbReference type="EMBL" id="BAAAPM010000003">
    <property type="protein sequence ID" value="GAA1723735.1"/>
    <property type="molecule type" value="Genomic_DNA"/>
</dbReference>
<organism evidence="3 4">
    <name type="scientific">Isoptericola hypogeus</name>
    <dbReference type="NCBI Taxonomy" id="300179"/>
    <lineage>
        <taxon>Bacteria</taxon>
        <taxon>Bacillati</taxon>
        <taxon>Actinomycetota</taxon>
        <taxon>Actinomycetes</taxon>
        <taxon>Micrococcales</taxon>
        <taxon>Promicromonosporaceae</taxon>
        <taxon>Isoptericola</taxon>
    </lineage>
</organism>
<keyword evidence="4" id="KW-1185">Reference proteome</keyword>
<comment type="caution">
    <text evidence="3">The sequence shown here is derived from an EMBL/GenBank/DDBJ whole genome shotgun (WGS) entry which is preliminary data.</text>
</comment>
<evidence type="ECO:0000313" key="4">
    <source>
        <dbReference type="Proteomes" id="UP001501138"/>
    </source>
</evidence>
<accession>A0ABP4VE84</accession>